<feature type="compositionally biased region" description="Basic residues" evidence="1">
    <location>
        <begin position="142"/>
        <end position="164"/>
    </location>
</feature>
<feature type="region of interest" description="Disordered" evidence="1">
    <location>
        <begin position="68"/>
        <end position="220"/>
    </location>
</feature>
<sequence>MPSETECAPLDAIARYLSSSRASIPLAHKMLETLRELWDNPIVQRDEDFVLACQTRFPASFLDQAREGPLRSLPWPPRADANRPSTQPPAVTRGTDSKRRGSPVVSRKKHPRIIQVEHEEDEVGDKDAEEKSVDDDDETFRRGKGVQRGRATKTTRRATAKGKSKATEVTKPPPRTPVKRPSTRSKTMQAAAPVASTSSKRPSTPPEESPATKMPRFDVSRRYLMGASYTAHS</sequence>
<name>A0A5C3N728_9AGAM</name>
<evidence type="ECO:0000256" key="1">
    <source>
        <dbReference type="SAM" id="MobiDB-lite"/>
    </source>
</evidence>
<evidence type="ECO:0000313" key="2">
    <source>
        <dbReference type="EMBL" id="TFK53200.1"/>
    </source>
</evidence>
<evidence type="ECO:0000313" key="3">
    <source>
        <dbReference type="Proteomes" id="UP000305948"/>
    </source>
</evidence>
<accession>A0A5C3N728</accession>
<dbReference type="EMBL" id="ML213508">
    <property type="protein sequence ID" value="TFK53200.1"/>
    <property type="molecule type" value="Genomic_DNA"/>
</dbReference>
<dbReference type="AlphaFoldDB" id="A0A5C3N728"/>
<gene>
    <name evidence="2" type="ORF">OE88DRAFT_1354939</name>
</gene>
<reference evidence="2 3" key="1">
    <citation type="journal article" date="2019" name="Nat. Ecol. Evol.">
        <title>Megaphylogeny resolves global patterns of mushroom evolution.</title>
        <authorList>
            <person name="Varga T."/>
            <person name="Krizsan K."/>
            <person name="Foldi C."/>
            <person name="Dima B."/>
            <person name="Sanchez-Garcia M."/>
            <person name="Sanchez-Ramirez S."/>
            <person name="Szollosi G.J."/>
            <person name="Szarkandi J.G."/>
            <person name="Papp V."/>
            <person name="Albert L."/>
            <person name="Andreopoulos W."/>
            <person name="Angelini C."/>
            <person name="Antonin V."/>
            <person name="Barry K.W."/>
            <person name="Bougher N.L."/>
            <person name="Buchanan P."/>
            <person name="Buyck B."/>
            <person name="Bense V."/>
            <person name="Catcheside P."/>
            <person name="Chovatia M."/>
            <person name="Cooper J."/>
            <person name="Damon W."/>
            <person name="Desjardin D."/>
            <person name="Finy P."/>
            <person name="Geml J."/>
            <person name="Haridas S."/>
            <person name="Hughes K."/>
            <person name="Justo A."/>
            <person name="Karasinski D."/>
            <person name="Kautmanova I."/>
            <person name="Kiss B."/>
            <person name="Kocsube S."/>
            <person name="Kotiranta H."/>
            <person name="LaButti K.M."/>
            <person name="Lechner B.E."/>
            <person name="Liimatainen K."/>
            <person name="Lipzen A."/>
            <person name="Lukacs Z."/>
            <person name="Mihaltcheva S."/>
            <person name="Morgado L.N."/>
            <person name="Niskanen T."/>
            <person name="Noordeloos M.E."/>
            <person name="Ohm R.A."/>
            <person name="Ortiz-Santana B."/>
            <person name="Ovrebo C."/>
            <person name="Racz N."/>
            <person name="Riley R."/>
            <person name="Savchenko A."/>
            <person name="Shiryaev A."/>
            <person name="Soop K."/>
            <person name="Spirin V."/>
            <person name="Szebenyi C."/>
            <person name="Tomsovsky M."/>
            <person name="Tulloss R.E."/>
            <person name="Uehling J."/>
            <person name="Grigoriev I.V."/>
            <person name="Vagvolgyi C."/>
            <person name="Papp T."/>
            <person name="Martin F.M."/>
            <person name="Miettinen O."/>
            <person name="Hibbett D.S."/>
            <person name="Nagy L.G."/>
        </authorList>
    </citation>
    <scope>NUCLEOTIDE SEQUENCE [LARGE SCALE GENOMIC DNA]</scope>
    <source>
        <strain evidence="2 3">OMC1185</strain>
    </source>
</reference>
<keyword evidence="3" id="KW-1185">Reference proteome</keyword>
<proteinExistence type="predicted"/>
<protein>
    <submittedName>
        <fullName evidence="2">Uncharacterized protein</fullName>
    </submittedName>
</protein>
<organism evidence="2 3">
    <name type="scientific">Heliocybe sulcata</name>
    <dbReference type="NCBI Taxonomy" id="5364"/>
    <lineage>
        <taxon>Eukaryota</taxon>
        <taxon>Fungi</taxon>
        <taxon>Dikarya</taxon>
        <taxon>Basidiomycota</taxon>
        <taxon>Agaricomycotina</taxon>
        <taxon>Agaricomycetes</taxon>
        <taxon>Gloeophyllales</taxon>
        <taxon>Gloeophyllaceae</taxon>
        <taxon>Heliocybe</taxon>
    </lineage>
</organism>
<dbReference type="Proteomes" id="UP000305948">
    <property type="component" value="Unassembled WGS sequence"/>
</dbReference>